<evidence type="ECO:0000256" key="1">
    <source>
        <dbReference type="SAM" id="MobiDB-lite"/>
    </source>
</evidence>
<evidence type="ECO:0000313" key="2">
    <source>
        <dbReference type="EMBL" id="VEP16103.1"/>
    </source>
</evidence>
<dbReference type="Proteomes" id="UP000320055">
    <property type="component" value="Unassembled WGS sequence"/>
</dbReference>
<organism evidence="2 3">
    <name type="scientific">Hyella patelloides LEGE 07179</name>
    <dbReference type="NCBI Taxonomy" id="945734"/>
    <lineage>
        <taxon>Bacteria</taxon>
        <taxon>Bacillati</taxon>
        <taxon>Cyanobacteriota</taxon>
        <taxon>Cyanophyceae</taxon>
        <taxon>Pleurocapsales</taxon>
        <taxon>Hyellaceae</taxon>
        <taxon>Hyella</taxon>
    </lineage>
</organism>
<gene>
    <name evidence="2" type="ORF">H1P_4040002</name>
</gene>
<keyword evidence="3" id="KW-1185">Reference proteome</keyword>
<name>A0A563VXV0_9CYAN</name>
<reference evidence="2 3" key="1">
    <citation type="submission" date="2019-01" db="EMBL/GenBank/DDBJ databases">
        <authorList>
            <person name="Brito A."/>
        </authorList>
    </citation>
    <scope>NUCLEOTIDE SEQUENCE [LARGE SCALE GENOMIC DNA]</scope>
    <source>
        <strain evidence="2">1</strain>
    </source>
</reference>
<evidence type="ECO:0000313" key="3">
    <source>
        <dbReference type="Proteomes" id="UP000320055"/>
    </source>
</evidence>
<proteinExistence type="predicted"/>
<dbReference type="AlphaFoldDB" id="A0A563VXV0"/>
<protein>
    <submittedName>
        <fullName evidence="2">Uncharacterized protein</fullName>
    </submittedName>
</protein>
<dbReference type="EMBL" id="CAACVJ010000340">
    <property type="protein sequence ID" value="VEP16103.1"/>
    <property type="molecule type" value="Genomic_DNA"/>
</dbReference>
<feature type="region of interest" description="Disordered" evidence="1">
    <location>
        <begin position="1"/>
        <end position="42"/>
    </location>
</feature>
<sequence length="42" mass="4559">MIAKLNNARVSPKVRDGGGLARGLPSRGLEDYHGDLRVSILR</sequence>
<accession>A0A563VXV0</accession>